<evidence type="ECO:0000313" key="2">
    <source>
        <dbReference type="EMBL" id="SNS28680.1"/>
    </source>
</evidence>
<accession>A0A239D8L4</accession>
<dbReference type="InterPro" id="IPR010982">
    <property type="entry name" value="Lambda_DNA-bd_dom_sf"/>
</dbReference>
<dbReference type="OrthoDB" id="5177725at2"/>
<gene>
    <name evidence="2" type="ORF">SAMN06265355_11446</name>
</gene>
<dbReference type="SUPFAM" id="SSF47413">
    <property type="entry name" value="lambda repressor-like DNA-binding domains"/>
    <property type="match status" value="1"/>
</dbReference>
<dbReference type="Gene3D" id="1.10.260.40">
    <property type="entry name" value="lambda repressor-like DNA-binding domains"/>
    <property type="match status" value="1"/>
</dbReference>
<reference evidence="3" key="1">
    <citation type="submission" date="2017-06" db="EMBL/GenBank/DDBJ databases">
        <authorList>
            <person name="Varghese N."/>
            <person name="Submissions S."/>
        </authorList>
    </citation>
    <scope>NUCLEOTIDE SEQUENCE [LARGE SCALE GENOMIC DNA]</scope>
    <source>
        <strain evidence="3">DSM 44485</strain>
    </source>
</reference>
<organism evidence="2 3">
    <name type="scientific">Actinomadura mexicana</name>
    <dbReference type="NCBI Taxonomy" id="134959"/>
    <lineage>
        <taxon>Bacteria</taxon>
        <taxon>Bacillati</taxon>
        <taxon>Actinomycetota</taxon>
        <taxon>Actinomycetes</taxon>
        <taxon>Streptosporangiales</taxon>
        <taxon>Thermomonosporaceae</taxon>
        <taxon>Actinomadura</taxon>
    </lineage>
</organism>
<dbReference type="PROSITE" id="PS50943">
    <property type="entry name" value="HTH_CROC1"/>
    <property type="match status" value="1"/>
</dbReference>
<dbReference type="AlphaFoldDB" id="A0A239D8L4"/>
<dbReference type="InterPro" id="IPR043917">
    <property type="entry name" value="DUF5753"/>
</dbReference>
<dbReference type="Proteomes" id="UP000198420">
    <property type="component" value="Unassembled WGS sequence"/>
</dbReference>
<dbReference type="InterPro" id="IPR001387">
    <property type="entry name" value="Cro/C1-type_HTH"/>
</dbReference>
<dbReference type="SMART" id="SM00530">
    <property type="entry name" value="HTH_XRE"/>
    <property type="match status" value="1"/>
</dbReference>
<dbReference type="Pfam" id="PF13560">
    <property type="entry name" value="HTH_31"/>
    <property type="match status" value="1"/>
</dbReference>
<protein>
    <submittedName>
        <fullName evidence="2">Helix-turn-helix domain-containing protein</fullName>
    </submittedName>
</protein>
<dbReference type="RefSeq" id="WP_089315291.1">
    <property type="nucleotide sequence ID" value="NZ_FZNP01000014.1"/>
</dbReference>
<feature type="domain" description="HTH cro/C1-type" evidence="1">
    <location>
        <begin position="15"/>
        <end position="69"/>
    </location>
</feature>
<keyword evidence="3" id="KW-1185">Reference proteome</keyword>
<dbReference type="EMBL" id="FZNP01000014">
    <property type="protein sequence ID" value="SNS28680.1"/>
    <property type="molecule type" value="Genomic_DNA"/>
</dbReference>
<dbReference type="Pfam" id="PF19054">
    <property type="entry name" value="DUF5753"/>
    <property type="match status" value="1"/>
</dbReference>
<evidence type="ECO:0000259" key="1">
    <source>
        <dbReference type="PROSITE" id="PS50943"/>
    </source>
</evidence>
<name>A0A239D8L4_9ACTN</name>
<evidence type="ECO:0000313" key="3">
    <source>
        <dbReference type="Proteomes" id="UP000198420"/>
    </source>
</evidence>
<proteinExistence type="predicted"/>
<dbReference type="GO" id="GO:0003677">
    <property type="term" value="F:DNA binding"/>
    <property type="evidence" value="ECO:0007669"/>
    <property type="project" value="InterPro"/>
</dbReference>
<dbReference type="CDD" id="cd00093">
    <property type="entry name" value="HTH_XRE"/>
    <property type="match status" value="1"/>
</dbReference>
<sequence>MPSPYVRRRRLAVEIRRLRESRGLTTDGLARLVFHSRTKITRLENAQIRPDLVEIMNMLDALDVTGSDYDRICQLAREAGQKGWWDRYGVSMGPRQKLYADLEYSAATVRAYNQTAMPAVLQAPAFISALVDLDKCQGKLDYVPERMAEARMQRQRELLRADGPSYEIVLDECVVRRLAVPPLAMINQLHHMVEVISAVERISVRVLLHDTRIPGGFLAKSSFYLYTFSEPGDSPLAVVDTVTTDLVVTQRNEVAQYTRMYDRVRDAALPRDDSITFLERVANELTDQTGSGT</sequence>